<dbReference type="Gene3D" id="2.40.420.20">
    <property type="match status" value="1"/>
</dbReference>
<proteinExistence type="inferred from homology"/>
<dbReference type="GO" id="GO:0022857">
    <property type="term" value="F:transmembrane transporter activity"/>
    <property type="evidence" value="ECO:0007669"/>
    <property type="project" value="InterPro"/>
</dbReference>
<dbReference type="NCBIfam" id="TIGR01730">
    <property type="entry name" value="RND_mfp"/>
    <property type="match status" value="1"/>
</dbReference>
<dbReference type="Gene3D" id="2.40.50.100">
    <property type="match status" value="1"/>
</dbReference>
<feature type="domain" description="CusB-like beta-barrel" evidence="4">
    <location>
        <begin position="226"/>
        <end position="287"/>
    </location>
</feature>
<gene>
    <name evidence="5" type="ORF">GX576_12500</name>
</gene>
<dbReference type="Proteomes" id="UP000536534">
    <property type="component" value="Unassembled WGS sequence"/>
</dbReference>
<evidence type="ECO:0000313" key="5">
    <source>
        <dbReference type="EMBL" id="NLF55192.1"/>
    </source>
</evidence>
<sequence length="381" mass="41092">MKTLRRVTVLVVVVALLGAAGWWFTRPQPIPVVLHEVARGTVEATLANTRAGEVEACQRTRLATIVGGRIDYLGVREGDRVEAGQVLMRLWHGDLEARLTVNRAQVLASQRRAQEACTLAANAEREAARQAQLVRRGFVSASAEELARAEARARRAGCEGARAEIATAEAQLQATETERERTVLIAPFAGTVAKITGELGEISIPSPPGVPTPPAIDLIDDSCLYVSAPMDEIDAPRIAPGQPVRITVEALPDKVFEGRVRRVAPYITAVEKQARTVEVEIDFAHPAEAKGLLVGYSADVEIVLAVREDVLRVPTAALREGDRVLVEDGGVLRERTLATGVANWEFTEVSEGLAAGERVVLSLEREGVRAEARVIAEPPAR</sequence>
<organism evidence="5 6">
    <name type="scientific">Thauera phenolivorans</name>
    <dbReference type="NCBI Taxonomy" id="1792543"/>
    <lineage>
        <taxon>Bacteria</taxon>
        <taxon>Pseudomonadati</taxon>
        <taxon>Pseudomonadota</taxon>
        <taxon>Betaproteobacteria</taxon>
        <taxon>Rhodocyclales</taxon>
        <taxon>Zoogloeaceae</taxon>
        <taxon>Thauera</taxon>
    </lineage>
</organism>
<dbReference type="EMBL" id="JAAYYV010000340">
    <property type="protein sequence ID" value="NLF55192.1"/>
    <property type="molecule type" value="Genomic_DNA"/>
</dbReference>
<name>A0A7X7LXT0_9RHOO</name>
<dbReference type="GO" id="GO:0016020">
    <property type="term" value="C:membrane"/>
    <property type="evidence" value="ECO:0007669"/>
    <property type="project" value="InterPro"/>
</dbReference>
<dbReference type="GO" id="GO:0030313">
    <property type="term" value="C:cell envelope"/>
    <property type="evidence" value="ECO:0007669"/>
    <property type="project" value="UniProtKB-SubCell"/>
</dbReference>
<dbReference type="InterPro" id="IPR050465">
    <property type="entry name" value="UPF0194_transport"/>
</dbReference>
<evidence type="ECO:0000256" key="3">
    <source>
        <dbReference type="ARBA" id="ARBA00023054"/>
    </source>
</evidence>
<evidence type="ECO:0000256" key="2">
    <source>
        <dbReference type="ARBA" id="ARBA00009477"/>
    </source>
</evidence>
<dbReference type="AlphaFoldDB" id="A0A7X7LXT0"/>
<evidence type="ECO:0000259" key="4">
    <source>
        <dbReference type="Pfam" id="PF25954"/>
    </source>
</evidence>
<dbReference type="InterPro" id="IPR058792">
    <property type="entry name" value="Beta-barrel_RND_2"/>
</dbReference>
<protein>
    <submittedName>
        <fullName evidence="5">Efflux RND transporter periplasmic adaptor subunit</fullName>
    </submittedName>
</protein>
<dbReference type="InterPro" id="IPR006143">
    <property type="entry name" value="RND_pump_MFP"/>
</dbReference>
<comment type="caution">
    <text evidence="5">The sequence shown here is derived from an EMBL/GenBank/DDBJ whole genome shotgun (WGS) entry which is preliminary data.</text>
</comment>
<accession>A0A7X7LXT0</accession>
<dbReference type="PANTHER" id="PTHR32347:SF23">
    <property type="entry name" value="BLL5650 PROTEIN"/>
    <property type="match status" value="1"/>
</dbReference>
<dbReference type="Pfam" id="PF25954">
    <property type="entry name" value="Beta-barrel_RND_2"/>
    <property type="match status" value="1"/>
</dbReference>
<dbReference type="Gene3D" id="2.40.30.170">
    <property type="match status" value="1"/>
</dbReference>
<keyword evidence="3" id="KW-0175">Coiled coil</keyword>
<evidence type="ECO:0000313" key="6">
    <source>
        <dbReference type="Proteomes" id="UP000536534"/>
    </source>
</evidence>
<comment type="similarity">
    <text evidence="2">Belongs to the membrane fusion protein (MFP) (TC 8.A.1) family.</text>
</comment>
<evidence type="ECO:0000256" key="1">
    <source>
        <dbReference type="ARBA" id="ARBA00004196"/>
    </source>
</evidence>
<dbReference type="PANTHER" id="PTHR32347">
    <property type="entry name" value="EFFLUX SYSTEM COMPONENT YKNX-RELATED"/>
    <property type="match status" value="1"/>
</dbReference>
<dbReference type="SUPFAM" id="SSF111369">
    <property type="entry name" value="HlyD-like secretion proteins"/>
    <property type="match status" value="1"/>
</dbReference>
<comment type="subcellular location">
    <subcellularLocation>
        <location evidence="1">Cell envelope</location>
    </subcellularLocation>
</comment>
<reference evidence="5 6" key="1">
    <citation type="journal article" date="2020" name="Biotechnol. Biofuels">
        <title>New insights from the biogas microbiome by comprehensive genome-resolved metagenomics of nearly 1600 species originating from multiple anaerobic digesters.</title>
        <authorList>
            <person name="Campanaro S."/>
            <person name="Treu L."/>
            <person name="Rodriguez-R L.M."/>
            <person name="Kovalovszki A."/>
            <person name="Ziels R.M."/>
            <person name="Maus I."/>
            <person name="Zhu X."/>
            <person name="Kougias P.G."/>
            <person name="Basile A."/>
            <person name="Luo G."/>
            <person name="Schluter A."/>
            <person name="Konstantinidis K.T."/>
            <person name="Angelidaki I."/>
        </authorList>
    </citation>
    <scope>NUCLEOTIDE SEQUENCE [LARGE SCALE GENOMIC DNA]</scope>
    <source>
        <strain evidence="5">AS06rmzACSIP_256</strain>
    </source>
</reference>